<sequence>MSRKIERLINLTIALLATKRYLTKSEIFRSVDGYEGSEETKERMFERDKDDLRNLGVAIEVGSFDSVFEDEAGYRIKPEKYSLDLGEISGVQIALLSLAAEAWRGAALDAPAHNALTKLRSVGVESDLDALPAIAPRFNPAHKDFQIITNAISKRARISFSYISSNLEIQLRTIEPFTIATRDSFWYLAGNDVDKSQIRIFRLDRIEGDISISKANQGYEIPVGFDLFAHFENQEIAGTATIDLRKGKAQLLRTSALTITDMGEWDRITSSYIDAERFIELVLWHGEDALIIEPESLKTQIIAKLNEIVAHHV</sequence>
<dbReference type="Pfam" id="PF13280">
    <property type="entry name" value="WYL"/>
    <property type="match status" value="1"/>
</dbReference>
<dbReference type="InterPro" id="IPR026881">
    <property type="entry name" value="WYL_dom"/>
</dbReference>
<dbReference type="EMBL" id="CAEZWQ010000020">
    <property type="protein sequence ID" value="CAB4657676.1"/>
    <property type="molecule type" value="Genomic_DNA"/>
</dbReference>
<dbReference type="InterPro" id="IPR057727">
    <property type="entry name" value="WCX_dom"/>
</dbReference>
<accession>A0A6J6F5L8</accession>
<evidence type="ECO:0000259" key="1">
    <source>
        <dbReference type="Pfam" id="PF13280"/>
    </source>
</evidence>
<evidence type="ECO:0000313" key="4">
    <source>
        <dbReference type="EMBL" id="CAB4657676.1"/>
    </source>
</evidence>
<dbReference type="AlphaFoldDB" id="A0A6J6F5L8"/>
<feature type="domain" description="WCX" evidence="2">
    <location>
        <begin position="239"/>
        <end position="308"/>
    </location>
</feature>
<organism evidence="3">
    <name type="scientific">freshwater metagenome</name>
    <dbReference type="NCBI Taxonomy" id="449393"/>
    <lineage>
        <taxon>unclassified sequences</taxon>
        <taxon>metagenomes</taxon>
        <taxon>ecological metagenomes</taxon>
    </lineage>
</organism>
<gene>
    <name evidence="3" type="ORF">UFOPK1795_00018</name>
    <name evidence="4" type="ORF">UFOPK2275_00321</name>
</gene>
<reference evidence="3" key="1">
    <citation type="submission" date="2020-05" db="EMBL/GenBank/DDBJ databases">
        <authorList>
            <person name="Chiriac C."/>
            <person name="Salcher M."/>
            <person name="Ghai R."/>
            <person name="Kavagutti S V."/>
        </authorList>
    </citation>
    <scope>NUCLEOTIDE SEQUENCE</scope>
</reference>
<evidence type="ECO:0000259" key="2">
    <source>
        <dbReference type="Pfam" id="PF25583"/>
    </source>
</evidence>
<dbReference type="PANTHER" id="PTHR34580:SF3">
    <property type="entry name" value="PROTEIN PAFB"/>
    <property type="match status" value="1"/>
</dbReference>
<feature type="domain" description="WYL" evidence="1">
    <location>
        <begin position="145"/>
        <end position="207"/>
    </location>
</feature>
<dbReference type="EMBL" id="CAEZUG010000001">
    <property type="protein sequence ID" value="CAB4582889.1"/>
    <property type="molecule type" value="Genomic_DNA"/>
</dbReference>
<dbReference type="PROSITE" id="PS52050">
    <property type="entry name" value="WYL"/>
    <property type="match status" value="1"/>
</dbReference>
<proteinExistence type="predicted"/>
<name>A0A6J6F5L8_9ZZZZ</name>
<evidence type="ECO:0000313" key="3">
    <source>
        <dbReference type="EMBL" id="CAB4582889.1"/>
    </source>
</evidence>
<dbReference type="Pfam" id="PF25583">
    <property type="entry name" value="WCX"/>
    <property type="match status" value="1"/>
</dbReference>
<dbReference type="InterPro" id="IPR051534">
    <property type="entry name" value="CBASS_pafABC_assoc_protein"/>
</dbReference>
<dbReference type="PANTHER" id="PTHR34580">
    <property type="match status" value="1"/>
</dbReference>
<protein>
    <submittedName>
        <fullName evidence="3">Unannotated protein</fullName>
    </submittedName>
</protein>